<evidence type="ECO:0000256" key="1">
    <source>
        <dbReference type="ARBA" id="ARBA00006315"/>
    </source>
</evidence>
<dbReference type="EMBL" id="LAZR01023237">
    <property type="protein sequence ID" value="KKL79202.1"/>
    <property type="molecule type" value="Genomic_DNA"/>
</dbReference>
<evidence type="ECO:0008006" key="3">
    <source>
        <dbReference type="Google" id="ProtNLM"/>
    </source>
</evidence>
<dbReference type="AlphaFoldDB" id="A0A0F9HVP8"/>
<dbReference type="Pfam" id="PF01875">
    <property type="entry name" value="Memo"/>
    <property type="match status" value="1"/>
</dbReference>
<feature type="non-terminal residue" evidence="2">
    <location>
        <position position="1"/>
    </location>
</feature>
<reference evidence="2" key="1">
    <citation type="journal article" date="2015" name="Nature">
        <title>Complex archaea that bridge the gap between prokaryotes and eukaryotes.</title>
        <authorList>
            <person name="Spang A."/>
            <person name="Saw J.H."/>
            <person name="Jorgensen S.L."/>
            <person name="Zaremba-Niedzwiedzka K."/>
            <person name="Martijn J."/>
            <person name="Lind A.E."/>
            <person name="van Eijk R."/>
            <person name="Schleper C."/>
            <person name="Guy L."/>
            <person name="Ettema T.J."/>
        </authorList>
    </citation>
    <scope>NUCLEOTIDE SEQUENCE</scope>
</reference>
<dbReference type="NCBIfam" id="TIGR04336">
    <property type="entry name" value="AmmeMemoSam_B"/>
    <property type="match status" value="1"/>
</dbReference>
<evidence type="ECO:0000313" key="2">
    <source>
        <dbReference type="EMBL" id="KKL79202.1"/>
    </source>
</evidence>
<dbReference type="PANTHER" id="PTHR11060:SF0">
    <property type="entry name" value="PROTEIN MEMO1"/>
    <property type="match status" value="1"/>
</dbReference>
<gene>
    <name evidence="2" type="ORF">LCGC14_2017210</name>
</gene>
<organism evidence="2">
    <name type="scientific">marine sediment metagenome</name>
    <dbReference type="NCBI Taxonomy" id="412755"/>
    <lineage>
        <taxon>unclassified sequences</taxon>
        <taxon>metagenomes</taxon>
        <taxon>ecological metagenomes</taxon>
    </lineage>
</organism>
<accession>A0A0F9HVP8</accession>
<sequence>LRDPHNYAENPLLVPPNVFFIISLFDGNHSILDIQAKYTQRYGDMLFSDNVQKIIRELDENLFLENNRSKGFIQKTKDDFRNSAIRKAVHAGTAYEIDKERLREQIDKLFTSAEGPGRPLSSNNTGRLKGIMSPHIDIRHGGPCFAWAYKDVAESSDAELFIIFGIAHSSTKNLFTLTNKVFETPFGAVETDKDFLESLHKKLKFNCFEDEFVHKNEHSIEFQLIFLQYLYHQKRNFKILPVLCSSFGNVAGDKNSPLQIPQFEDFVSSLKEIIETGKKKTCIIASVDLAHVGHRFGDSELQDEAYLKRLEYEDINMLKYAEDLDAEGFYNSIQKENDRRRICGYPAIYTMLNVLKASKGKLLKYSQSTEPNTHSTVTFAGMSFY</sequence>
<dbReference type="Gene3D" id="3.40.830.10">
    <property type="entry name" value="LigB-like"/>
    <property type="match status" value="1"/>
</dbReference>
<dbReference type="PANTHER" id="PTHR11060">
    <property type="entry name" value="PROTEIN MEMO1"/>
    <property type="match status" value="1"/>
</dbReference>
<proteinExistence type="inferred from homology"/>
<name>A0A0F9HVP8_9ZZZZ</name>
<dbReference type="InterPro" id="IPR002737">
    <property type="entry name" value="MEMO1_fam"/>
</dbReference>
<comment type="similarity">
    <text evidence="1">Belongs to the MEMO1 family.</text>
</comment>
<dbReference type="CDD" id="cd07361">
    <property type="entry name" value="MEMO_like"/>
    <property type="match status" value="1"/>
</dbReference>
<protein>
    <recommendedName>
        <fullName evidence="3">AmmeMemoRadiSam system protein B</fullName>
    </recommendedName>
</protein>
<comment type="caution">
    <text evidence="2">The sequence shown here is derived from an EMBL/GenBank/DDBJ whole genome shotgun (WGS) entry which is preliminary data.</text>
</comment>